<evidence type="ECO:0000313" key="6">
    <source>
        <dbReference type="Proteomes" id="UP000024547"/>
    </source>
</evidence>
<feature type="compositionally biased region" description="Acidic residues" evidence="1">
    <location>
        <begin position="57"/>
        <end position="74"/>
    </location>
</feature>
<reference evidence="7 8" key="2">
    <citation type="journal article" date="2018" name="Nat. Biotechnol.">
        <title>A standardized bacterial taxonomy based on genome phylogeny substantially revises the tree of life.</title>
        <authorList>
            <person name="Parks D.H."/>
            <person name="Chuvochina M."/>
            <person name="Waite D.W."/>
            <person name="Rinke C."/>
            <person name="Skarshewski A."/>
            <person name="Chaumeil P.A."/>
            <person name="Hugenholtz P."/>
        </authorList>
    </citation>
    <scope>NUCLEOTIDE SEQUENCE [LARGE SCALE GENOMIC DNA]</scope>
    <source>
        <strain evidence="4">UBA10378</strain>
        <strain evidence="3">UBA8557</strain>
    </source>
</reference>
<dbReference type="PATRIC" id="fig|1280948.3.peg.316"/>
<evidence type="ECO:0000313" key="4">
    <source>
        <dbReference type="EMBL" id="HBQ49200.1"/>
    </source>
</evidence>
<name>A0A059EB19_9PROT</name>
<evidence type="ECO:0000256" key="1">
    <source>
        <dbReference type="SAM" id="MobiDB-lite"/>
    </source>
</evidence>
<keyword evidence="2" id="KW-0472">Membrane</keyword>
<evidence type="ECO:0000313" key="5">
    <source>
        <dbReference type="EMBL" id="KCZ65104.1"/>
    </source>
</evidence>
<dbReference type="Proteomes" id="UP000259173">
    <property type="component" value="Unassembled WGS sequence"/>
</dbReference>
<reference evidence="5 6" key="1">
    <citation type="journal article" date="2014" name="Antonie Van Leeuwenhoek">
        <title>Hyphomonas beringensis sp. nov. and Hyphomonas chukchiensis sp. nov., isolated from surface seawater of the Bering Sea and Chukchi Sea.</title>
        <authorList>
            <person name="Li C."/>
            <person name="Lai Q."/>
            <person name="Li G."/>
            <person name="Dong C."/>
            <person name="Wang J."/>
            <person name="Liao Y."/>
            <person name="Shao Z."/>
        </authorList>
    </citation>
    <scope>NUCLEOTIDE SEQUENCE [LARGE SCALE GENOMIC DNA]</scope>
    <source>
        <strain evidence="5 6">22II1-22F38</strain>
    </source>
</reference>
<dbReference type="EMBL" id="AWFH01000001">
    <property type="protein sequence ID" value="KCZ65104.1"/>
    <property type="molecule type" value="Genomic_DNA"/>
</dbReference>
<dbReference type="OrthoDB" id="7620093at2"/>
<keyword evidence="6" id="KW-1185">Reference proteome</keyword>
<accession>A0A059EB19</accession>
<evidence type="ECO:0000313" key="8">
    <source>
        <dbReference type="Proteomes" id="UP000263957"/>
    </source>
</evidence>
<dbReference type="STRING" id="1280948.HY36_01620"/>
<dbReference type="Proteomes" id="UP000263957">
    <property type="component" value="Unassembled WGS sequence"/>
</dbReference>
<dbReference type="Proteomes" id="UP000024547">
    <property type="component" value="Unassembled WGS sequence"/>
</dbReference>
<dbReference type="eggNOG" id="ENOG503021K">
    <property type="taxonomic scope" value="Bacteria"/>
</dbReference>
<evidence type="ECO:0000256" key="2">
    <source>
        <dbReference type="SAM" id="Phobius"/>
    </source>
</evidence>
<sequence length="74" mass="8152">MGRTLTAILAFICVAFLIVLGWFYYQEGSFEGAGARMDATIDDLPEETSEFANEVSEAADEISDELDQDGLPER</sequence>
<gene>
    <name evidence="3" type="ORF">DCG65_06445</name>
    <name evidence="4" type="ORF">DD728_10005</name>
    <name evidence="5" type="ORF">HY36_01620</name>
</gene>
<dbReference type="EMBL" id="DMBR01000197">
    <property type="protein sequence ID" value="HAE94180.1"/>
    <property type="molecule type" value="Genomic_DNA"/>
</dbReference>
<comment type="caution">
    <text evidence="5">The sequence shown here is derived from an EMBL/GenBank/DDBJ whole genome shotgun (WGS) entry which is preliminary data.</text>
</comment>
<organism evidence="5 6">
    <name type="scientific">Hyphomonas atlantica</name>
    <dbReference type="NCBI Taxonomy" id="1280948"/>
    <lineage>
        <taxon>Bacteria</taxon>
        <taxon>Pseudomonadati</taxon>
        <taxon>Pseudomonadota</taxon>
        <taxon>Alphaproteobacteria</taxon>
        <taxon>Hyphomonadales</taxon>
        <taxon>Hyphomonadaceae</taxon>
        <taxon>Hyphomonas</taxon>
    </lineage>
</organism>
<dbReference type="RefSeq" id="WP_035547332.1">
    <property type="nucleotide sequence ID" value="NZ_AWFH01000001.1"/>
</dbReference>
<proteinExistence type="predicted"/>
<evidence type="ECO:0000313" key="7">
    <source>
        <dbReference type="Proteomes" id="UP000259173"/>
    </source>
</evidence>
<keyword evidence="2" id="KW-0812">Transmembrane</keyword>
<dbReference type="EMBL" id="DOGS01000200">
    <property type="protein sequence ID" value="HBQ49200.1"/>
    <property type="molecule type" value="Genomic_DNA"/>
</dbReference>
<keyword evidence="2" id="KW-1133">Transmembrane helix</keyword>
<dbReference type="AlphaFoldDB" id="A0A059EB19"/>
<evidence type="ECO:0000313" key="3">
    <source>
        <dbReference type="EMBL" id="HAE94180.1"/>
    </source>
</evidence>
<feature type="region of interest" description="Disordered" evidence="1">
    <location>
        <begin position="50"/>
        <end position="74"/>
    </location>
</feature>
<protein>
    <submittedName>
        <fullName evidence="5">Uncharacterized protein</fullName>
    </submittedName>
</protein>
<feature type="transmembrane region" description="Helical" evidence="2">
    <location>
        <begin position="7"/>
        <end position="25"/>
    </location>
</feature>